<dbReference type="Gene3D" id="1.20.120.1630">
    <property type="match status" value="1"/>
</dbReference>
<evidence type="ECO:0000256" key="3">
    <source>
        <dbReference type="ARBA" id="ARBA00022989"/>
    </source>
</evidence>
<evidence type="ECO:0000313" key="11">
    <source>
        <dbReference type="Proteomes" id="UP001220209"/>
    </source>
</evidence>
<dbReference type="Proteomes" id="UP000611459">
    <property type="component" value="Unassembled WGS sequence"/>
</dbReference>
<reference evidence="8 11" key="3">
    <citation type="submission" date="2021-12" db="EMBL/GenBank/DDBJ databases">
        <title>Genomic and phenotypic characterization of three Burkholderia contaminans isolates recovered from different sources.</title>
        <authorList>
            <person name="Lopez De Volder A."/>
            <person name="Fan Y."/>
            <person name="Nunvar J."/>
            <person name="Herrera T."/>
            <person name="Timp W."/>
            <person name="Degrossi J."/>
        </authorList>
    </citation>
    <scope>NUCLEOTIDE SEQUENCE [LARGE SCALE GENOMIC DNA]</scope>
    <source>
        <strain evidence="8 11">LMG 23361</strain>
    </source>
</reference>
<gene>
    <name evidence="7" type="ORF">J4M89_39355</name>
    <name evidence="6" type="ORF">JIN94_40295</name>
    <name evidence="8" type="ORF">LXE91_32690</name>
</gene>
<organism evidence="6 9">
    <name type="scientific">Burkholderia contaminans</name>
    <dbReference type="NCBI Taxonomy" id="488447"/>
    <lineage>
        <taxon>Bacteria</taxon>
        <taxon>Pseudomonadati</taxon>
        <taxon>Pseudomonadota</taxon>
        <taxon>Betaproteobacteria</taxon>
        <taxon>Burkholderiales</taxon>
        <taxon>Burkholderiaceae</taxon>
        <taxon>Burkholderia</taxon>
        <taxon>Burkholderia cepacia complex</taxon>
    </lineage>
</organism>
<dbReference type="GO" id="GO:0004671">
    <property type="term" value="F:protein C-terminal S-isoprenylcysteine carboxyl O-methyltransferase activity"/>
    <property type="evidence" value="ECO:0007669"/>
    <property type="project" value="InterPro"/>
</dbReference>
<keyword evidence="4 5" id="KW-0472">Membrane</keyword>
<keyword evidence="2 5" id="KW-0812">Transmembrane</keyword>
<feature type="transmembrane region" description="Helical" evidence="5">
    <location>
        <begin position="147"/>
        <end position="166"/>
    </location>
</feature>
<dbReference type="GeneID" id="93195496"/>
<evidence type="ECO:0000256" key="4">
    <source>
        <dbReference type="ARBA" id="ARBA00023136"/>
    </source>
</evidence>
<proteinExistence type="predicted"/>
<dbReference type="Proteomes" id="UP001220209">
    <property type="component" value="Chromosome 3"/>
</dbReference>
<evidence type="ECO:0000313" key="7">
    <source>
        <dbReference type="EMBL" id="MBO1835456.1"/>
    </source>
</evidence>
<reference evidence="6" key="1">
    <citation type="submission" date="2021-01" db="EMBL/GenBank/DDBJ databases">
        <title>Outbreak of Burkholderia contaminns endophthalmitis traced to a clinical ventilation system.</title>
        <authorList>
            <person name="Lipuma J."/>
            <person name="Spilker T."/>
            <person name="Kratholm J."/>
        </authorList>
    </citation>
    <scope>NUCLEOTIDE SEQUENCE</scope>
    <source>
        <strain evidence="6">HI4954</strain>
    </source>
</reference>
<evidence type="ECO:0000313" key="8">
    <source>
        <dbReference type="EMBL" id="WFN22727.1"/>
    </source>
</evidence>
<protein>
    <submittedName>
        <fullName evidence="6">Isoprenylcysteine carboxylmethyltransferase family protein</fullName>
    </submittedName>
</protein>
<evidence type="ECO:0000256" key="1">
    <source>
        <dbReference type="ARBA" id="ARBA00004141"/>
    </source>
</evidence>
<evidence type="ECO:0000313" key="6">
    <source>
        <dbReference type="EMBL" id="MBK1936126.1"/>
    </source>
</evidence>
<dbReference type="AlphaFoldDB" id="A0A1E3FS04"/>
<evidence type="ECO:0000313" key="9">
    <source>
        <dbReference type="Proteomes" id="UP000611459"/>
    </source>
</evidence>
<keyword evidence="10" id="KW-1185">Reference proteome</keyword>
<accession>A0A1E3FS04</accession>
<dbReference type="Pfam" id="PF04140">
    <property type="entry name" value="ICMT"/>
    <property type="match status" value="1"/>
</dbReference>
<feature type="transmembrane region" description="Helical" evidence="5">
    <location>
        <begin position="98"/>
        <end position="117"/>
    </location>
</feature>
<evidence type="ECO:0000256" key="5">
    <source>
        <dbReference type="SAM" id="Phobius"/>
    </source>
</evidence>
<dbReference type="EMBL" id="CP090642">
    <property type="protein sequence ID" value="WFN22727.1"/>
    <property type="molecule type" value="Genomic_DNA"/>
</dbReference>
<comment type="subcellular location">
    <subcellularLocation>
        <location evidence="1">Membrane</location>
        <topology evidence="1">Multi-pass membrane protein</topology>
    </subcellularLocation>
</comment>
<name>A0A1E3FS04_9BURK</name>
<dbReference type="EMBL" id="JAENIB010000049">
    <property type="protein sequence ID" value="MBK1936126.1"/>
    <property type="molecule type" value="Genomic_DNA"/>
</dbReference>
<dbReference type="InterPro" id="IPR052527">
    <property type="entry name" value="Metal_cation-efflux_comp"/>
</dbReference>
<dbReference type="PANTHER" id="PTHR43847">
    <property type="entry name" value="BLL3993 PROTEIN"/>
    <property type="match status" value="1"/>
</dbReference>
<dbReference type="RefSeq" id="WP_052760039.1">
    <property type="nucleotide sequence ID" value="NZ_AP018359.1"/>
</dbReference>
<feature type="transmembrane region" description="Helical" evidence="5">
    <location>
        <begin position="172"/>
        <end position="190"/>
    </location>
</feature>
<dbReference type="Proteomes" id="UP000664048">
    <property type="component" value="Unassembled WGS sequence"/>
</dbReference>
<evidence type="ECO:0000313" key="10">
    <source>
        <dbReference type="Proteomes" id="UP000664048"/>
    </source>
</evidence>
<dbReference type="GO" id="GO:0016020">
    <property type="term" value="C:membrane"/>
    <property type="evidence" value="ECO:0007669"/>
    <property type="project" value="UniProtKB-SubCell"/>
</dbReference>
<reference evidence="7 10" key="2">
    <citation type="submission" date="2021-03" db="EMBL/GenBank/DDBJ databases">
        <title>Clinical course, treatment and visual outcome of an outbreak of Burkholderia contaminans endophthalmitis following cataract surgery.</title>
        <authorList>
            <person name="Lind C."/>
            <person name="Olsen K."/>
            <person name="Angelsen N.K."/>
            <person name="Krefting E.A."/>
            <person name="Fossen K."/>
            <person name="Gravningen K."/>
            <person name="Depoorter E."/>
            <person name="Vandamme P."/>
            <person name="Bertelsen G."/>
        </authorList>
    </citation>
    <scope>NUCLEOTIDE SEQUENCE [LARGE SCALE GENOMIC DNA]</scope>
    <source>
        <strain evidence="7 10">51242556</strain>
    </source>
</reference>
<keyword evidence="3 5" id="KW-1133">Transmembrane helix</keyword>
<dbReference type="PANTHER" id="PTHR43847:SF1">
    <property type="entry name" value="BLL3993 PROTEIN"/>
    <property type="match status" value="1"/>
</dbReference>
<dbReference type="InterPro" id="IPR007269">
    <property type="entry name" value="ICMT_MeTrfase"/>
</dbReference>
<dbReference type="EMBL" id="JAGEMX010000031">
    <property type="protein sequence ID" value="MBO1835456.1"/>
    <property type="molecule type" value="Genomic_DNA"/>
</dbReference>
<dbReference type="OrthoDB" id="5293276at2"/>
<sequence>MKALNQIGTIIQSHVRIVLVLGASGYLLSQRGWPVRGDVAWLIFTVWYLAEALMERRHVSAPRQFQDRGSRQVLVLARDLSLLIPFLIAVFGDMPEGAIGTAMAGLISYVAGLLLRLNAMSTLNQYFTMKLTVAPGHRLVDHGPYRFVRHPGYLGLILILSAPSMLYPGSMLLALAVVVFVGAATCYRVVLEERMLMTAIGPSYGVYRQSVDCIVPIRIVRKCLALLRNLFAGHRT</sequence>
<feature type="transmembrane region" description="Helical" evidence="5">
    <location>
        <begin position="73"/>
        <end position="92"/>
    </location>
</feature>
<evidence type="ECO:0000256" key="2">
    <source>
        <dbReference type="ARBA" id="ARBA00022692"/>
    </source>
</evidence>